<dbReference type="PANTHER" id="PTHR47027">
    <property type="entry name" value="REVERSE TRANSCRIPTASE DOMAIN-CONTAINING PROTEIN"/>
    <property type="match status" value="1"/>
</dbReference>
<dbReference type="Proteomes" id="UP001549921">
    <property type="component" value="Unassembled WGS sequence"/>
</dbReference>
<evidence type="ECO:0008006" key="3">
    <source>
        <dbReference type="Google" id="ProtNLM"/>
    </source>
</evidence>
<protein>
    <recommendedName>
        <fullName evidence="3">Reverse transcriptase domain-containing protein</fullName>
    </recommendedName>
</protein>
<gene>
    <name evidence="1" type="ORF">ABMA28_007968</name>
</gene>
<organism evidence="1 2">
    <name type="scientific">Loxostege sticticalis</name>
    <name type="common">Beet webworm moth</name>
    <dbReference type="NCBI Taxonomy" id="481309"/>
    <lineage>
        <taxon>Eukaryota</taxon>
        <taxon>Metazoa</taxon>
        <taxon>Ecdysozoa</taxon>
        <taxon>Arthropoda</taxon>
        <taxon>Hexapoda</taxon>
        <taxon>Insecta</taxon>
        <taxon>Pterygota</taxon>
        <taxon>Neoptera</taxon>
        <taxon>Endopterygota</taxon>
        <taxon>Lepidoptera</taxon>
        <taxon>Glossata</taxon>
        <taxon>Ditrysia</taxon>
        <taxon>Pyraloidea</taxon>
        <taxon>Crambidae</taxon>
        <taxon>Pyraustinae</taxon>
        <taxon>Loxostege</taxon>
    </lineage>
</organism>
<sequence>MAETLEDLGTMLDGLSRASQQVGLKMNMDKTKIMSNVRVAPTPLKVGDSALEVVDEYVYLGQTVQLGKSNFEKEVNRRIQLGWAAFGKLRDIFSSKIPQCLKTKVFDQCVLPVMTAMERAMLGVSLRDRIRNEEIRRRTKVTDIARRIANLKWQWAGHIARRTDGRWGRTQCRQASHKVDR</sequence>
<dbReference type="PANTHER" id="PTHR47027:SF20">
    <property type="entry name" value="REVERSE TRANSCRIPTASE-LIKE PROTEIN WITH RNA-DIRECTED DNA POLYMERASE DOMAIN"/>
    <property type="match status" value="1"/>
</dbReference>
<name>A0ABD0SJF5_LOXSC</name>
<dbReference type="AlphaFoldDB" id="A0ABD0SJF5"/>
<dbReference type="EMBL" id="JBEDNZ010000020">
    <property type="protein sequence ID" value="KAL0819971.1"/>
    <property type="molecule type" value="Genomic_DNA"/>
</dbReference>
<reference evidence="1 2" key="1">
    <citation type="submission" date="2024-06" db="EMBL/GenBank/DDBJ databases">
        <title>A chromosome-level genome assembly of beet webworm, Loxostege sticticalis.</title>
        <authorList>
            <person name="Zhang Y."/>
        </authorList>
    </citation>
    <scope>NUCLEOTIDE SEQUENCE [LARGE SCALE GENOMIC DNA]</scope>
    <source>
        <strain evidence="1">AQ028</strain>
        <tissue evidence="1">Male pupae</tissue>
    </source>
</reference>
<proteinExistence type="predicted"/>
<evidence type="ECO:0000313" key="1">
    <source>
        <dbReference type="EMBL" id="KAL0819971.1"/>
    </source>
</evidence>
<evidence type="ECO:0000313" key="2">
    <source>
        <dbReference type="Proteomes" id="UP001549921"/>
    </source>
</evidence>
<accession>A0ABD0SJF5</accession>
<comment type="caution">
    <text evidence="1">The sequence shown here is derived from an EMBL/GenBank/DDBJ whole genome shotgun (WGS) entry which is preliminary data.</text>
</comment>